<dbReference type="RefSeq" id="WP_071539509.1">
    <property type="nucleotide sequence ID" value="NZ_CP015016.1"/>
</dbReference>
<accession>A0AAC9NGQ0</accession>
<evidence type="ECO:0000313" key="3">
    <source>
        <dbReference type="EMBL" id="APC01570.1"/>
    </source>
</evidence>
<sequence length="274" mass="29262">MKKVLSATAILLSIVFTSFWGSANAASIDLSAEPLVLAQVDTRGDLRDRVDTRSNDGVRRDDRNSNDYASRASRGVGKQGLTECSGDFAYCGASTCKPTGKKIKVDQDGGKTTKEYEEAVCTCPIITREMAVQQGVALHGLAAVNEGNMKGSCQPPSKGTIWSYAELKLPEWPQQSAGWKTLAPIAQECPVGRKTVNCWDYLCTIDPKPTANGVKTATCRCPINEGVFGHPAGGNEVYFTAAGGYFGQNGGDKLKQSDACKMFPVSGPIPQPNQ</sequence>
<feature type="compositionally biased region" description="Basic and acidic residues" evidence="1">
    <location>
        <begin position="48"/>
        <end position="65"/>
    </location>
</feature>
<name>A0AAC9NGQ0_9BURK</name>
<evidence type="ECO:0000256" key="1">
    <source>
        <dbReference type="SAM" id="MobiDB-lite"/>
    </source>
</evidence>
<dbReference type="Proteomes" id="UP000182060">
    <property type="component" value="Chromosome"/>
</dbReference>
<feature type="signal peptide" evidence="2">
    <location>
        <begin position="1"/>
        <end position="25"/>
    </location>
</feature>
<dbReference type="AlphaFoldDB" id="A0AAC9NGQ0"/>
<gene>
    <name evidence="3" type="ORF">AOC25_08020</name>
</gene>
<protein>
    <recommendedName>
        <fullName evidence="5">Secreted protein</fullName>
    </recommendedName>
</protein>
<keyword evidence="2" id="KW-0732">Signal</keyword>
<feature type="region of interest" description="Disordered" evidence="1">
    <location>
        <begin position="48"/>
        <end position="78"/>
    </location>
</feature>
<feature type="chain" id="PRO_5042060739" description="Secreted protein" evidence="2">
    <location>
        <begin position="26"/>
        <end position="274"/>
    </location>
</feature>
<organism evidence="3 4">
    <name type="scientific">Polynucleobacter asymbioticus</name>
    <dbReference type="NCBI Taxonomy" id="576611"/>
    <lineage>
        <taxon>Bacteria</taxon>
        <taxon>Pseudomonadati</taxon>
        <taxon>Pseudomonadota</taxon>
        <taxon>Betaproteobacteria</taxon>
        <taxon>Burkholderiales</taxon>
        <taxon>Burkholderiaceae</taxon>
        <taxon>Polynucleobacter</taxon>
    </lineage>
</organism>
<reference evidence="3" key="1">
    <citation type="journal article" date="2017" name="Appl. Environ. Microbiol.">
        <title>Microdiversification of a pelagic Polynucleobacter species is mainly driven by acquisition of genomic islands from a partially interspecific gene pool.</title>
        <authorList>
            <person name="Hoetzinger M."/>
            <person name="Hahn M.W."/>
            <person name="Jezberova J."/>
            <person name="Schmidt J."/>
            <person name="Koll U."/>
        </authorList>
    </citation>
    <scope>NUCLEOTIDE SEQUENCE</scope>
    <source>
        <strain evidence="3">MWH-RechtKol4</strain>
    </source>
</reference>
<evidence type="ECO:0008006" key="5">
    <source>
        <dbReference type="Google" id="ProtNLM"/>
    </source>
</evidence>
<proteinExistence type="predicted"/>
<evidence type="ECO:0000256" key="2">
    <source>
        <dbReference type="SAM" id="SignalP"/>
    </source>
</evidence>
<dbReference type="EMBL" id="CP015017">
    <property type="protein sequence ID" value="APC01570.1"/>
    <property type="molecule type" value="Genomic_DNA"/>
</dbReference>
<evidence type="ECO:0000313" key="4">
    <source>
        <dbReference type="Proteomes" id="UP000182060"/>
    </source>
</evidence>